<evidence type="ECO:0000313" key="2">
    <source>
        <dbReference type="EMBL" id="QBH95269.1"/>
    </source>
</evidence>
<name>A0A411WGC4_9GAMM</name>
<keyword evidence="3" id="KW-1185">Reference proteome</keyword>
<evidence type="ECO:0000256" key="1">
    <source>
        <dbReference type="SAM" id="SignalP"/>
    </source>
</evidence>
<keyword evidence="1" id="KW-0732">Signal</keyword>
<accession>A0A411WGC4</accession>
<dbReference type="KEGG" id="prag:EKN56_01915"/>
<reference evidence="2 3" key="1">
    <citation type="submission" date="2019-03" db="EMBL/GenBank/DDBJ databases">
        <title>Pragia sp. nov. isolated from the gut tract of Carduelis flavirostris.</title>
        <authorList>
            <person name="Ge Y."/>
        </authorList>
    </citation>
    <scope>NUCLEOTIDE SEQUENCE [LARGE SCALE GENOMIC DNA]</scope>
    <source>
        <strain evidence="2 3">CF-458</strain>
    </source>
</reference>
<dbReference type="Gene3D" id="3.40.1000.10">
    <property type="entry name" value="Mog1/PsbP, alpha/beta/alpha sandwich"/>
    <property type="match status" value="1"/>
</dbReference>
<dbReference type="Proteomes" id="UP000293154">
    <property type="component" value="Chromosome"/>
</dbReference>
<feature type="chain" id="PRO_5019429667" description="DUF1795 domain-containing protein" evidence="1">
    <location>
        <begin position="24"/>
        <end position="315"/>
    </location>
</feature>
<dbReference type="OrthoDB" id="6636107at2"/>
<proteinExistence type="predicted"/>
<organism evidence="2 3">
    <name type="scientific">Limnobaculum zhutongyuii</name>
    <dbReference type="NCBI Taxonomy" id="2498113"/>
    <lineage>
        <taxon>Bacteria</taxon>
        <taxon>Pseudomonadati</taxon>
        <taxon>Pseudomonadota</taxon>
        <taxon>Gammaproteobacteria</taxon>
        <taxon>Enterobacterales</taxon>
        <taxon>Budviciaceae</taxon>
        <taxon>Limnobaculum</taxon>
    </lineage>
</organism>
<sequence length="315" mass="34379">MKMFRLMVAVLLTGCGLLSTAQAVERIPGTSVSIEPPAGFSLSKQFTGYMNEAAGASIMVNEMPAPLEEIKHAFIPDLMKTEGVRLLGTEEAVSHQHKVWLYKIGQTANNQQFNKWILLQGDSKRSLMLVGTYPATEEAKLGDAIKRSLISMELAQGEEGKLNLDALGYSIQESDNLKIVRRVNNMLILSLPGDAAPAPAAAGVQPMMVIASSYSKVAIGDLVAFSEKHMMNTASLIEIEVQKESIKSVDINGQHGVELLANAENAKNHEPMKVYQLIVESNGTYYVIKGLVKAEQSEQYLPEFRKIAESLKITG</sequence>
<gene>
    <name evidence="2" type="ORF">EKN56_01915</name>
</gene>
<dbReference type="EMBL" id="CP034752">
    <property type="protein sequence ID" value="QBH95269.1"/>
    <property type="molecule type" value="Genomic_DNA"/>
</dbReference>
<feature type="signal peptide" evidence="1">
    <location>
        <begin position="1"/>
        <end position="23"/>
    </location>
</feature>
<evidence type="ECO:0008006" key="4">
    <source>
        <dbReference type="Google" id="ProtNLM"/>
    </source>
</evidence>
<protein>
    <recommendedName>
        <fullName evidence="4">DUF1795 domain-containing protein</fullName>
    </recommendedName>
</protein>
<dbReference type="AlphaFoldDB" id="A0A411WGC4"/>
<evidence type="ECO:0000313" key="3">
    <source>
        <dbReference type="Proteomes" id="UP000293154"/>
    </source>
</evidence>
<dbReference type="RefSeq" id="WP_130590261.1">
    <property type="nucleotide sequence ID" value="NZ_CP034752.1"/>
</dbReference>